<feature type="transmembrane region" description="Helical" evidence="1">
    <location>
        <begin position="93"/>
        <end position="110"/>
    </location>
</feature>
<gene>
    <name evidence="2" type="ordered locus">Mvol_0751</name>
</gene>
<organism evidence="2 3">
    <name type="scientific">Methanococcus voltae (strain ATCC BAA-1334 / A3)</name>
    <dbReference type="NCBI Taxonomy" id="456320"/>
    <lineage>
        <taxon>Archaea</taxon>
        <taxon>Methanobacteriati</taxon>
        <taxon>Methanobacteriota</taxon>
        <taxon>Methanomada group</taxon>
        <taxon>Methanococci</taxon>
        <taxon>Methanococcales</taxon>
        <taxon>Methanococcaceae</taxon>
        <taxon>Methanococcus</taxon>
    </lineage>
</organism>
<accession>D7DTF0</accession>
<feature type="transmembrane region" description="Helical" evidence="1">
    <location>
        <begin position="6"/>
        <end position="29"/>
    </location>
</feature>
<sequence length="111" mass="12612">MDLITEIFWVIITYILYVIFETIFTMLGTKLVKINVELKQIVVISAIKSITYIIFGFVPIFGNLLGIMAAAYLNKDMFDVNWKNGFTIELPTVVFILIAMLLSIIFGIVVL</sequence>
<dbReference type="STRING" id="456320.Mvol_0751"/>
<evidence type="ECO:0000256" key="1">
    <source>
        <dbReference type="SAM" id="Phobius"/>
    </source>
</evidence>
<dbReference type="KEGG" id="mvo:Mvol_0751"/>
<keyword evidence="1" id="KW-1133">Transmembrane helix</keyword>
<evidence type="ECO:0000313" key="3">
    <source>
        <dbReference type="Proteomes" id="UP000007722"/>
    </source>
</evidence>
<dbReference type="InParanoid" id="D7DTF0"/>
<protein>
    <submittedName>
        <fullName evidence="2">Uncharacterized protein</fullName>
    </submittedName>
</protein>
<keyword evidence="1" id="KW-0812">Transmembrane</keyword>
<reference evidence="2 3" key="1">
    <citation type="submission" date="2010-05" db="EMBL/GenBank/DDBJ databases">
        <title>Complete sequence of Methanococcus voltae A3.</title>
        <authorList>
            <consortium name="US DOE Joint Genome Institute"/>
            <person name="Lucas S."/>
            <person name="Copeland A."/>
            <person name="Lapidus A."/>
            <person name="Cheng J.-F."/>
            <person name="Bruce D."/>
            <person name="Goodwin L."/>
            <person name="Pitluck S."/>
            <person name="Lowry S."/>
            <person name="Clum A."/>
            <person name="Land M."/>
            <person name="Hauser L."/>
            <person name="Kyrpides N."/>
            <person name="Mikhailova N."/>
            <person name="Whitman W.B."/>
            <person name="Woyke T."/>
        </authorList>
    </citation>
    <scope>NUCLEOTIDE SEQUENCE [LARGE SCALE GENOMIC DNA]</scope>
    <source>
        <strain evidence="3">ATCC BAA-1334 / A3</strain>
    </source>
</reference>
<keyword evidence="3" id="KW-1185">Reference proteome</keyword>
<feature type="transmembrane region" description="Helical" evidence="1">
    <location>
        <begin position="50"/>
        <end position="73"/>
    </location>
</feature>
<evidence type="ECO:0000313" key="2">
    <source>
        <dbReference type="EMBL" id="ADI36410.1"/>
    </source>
</evidence>
<name>D7DTF0_METV3</name>
<dbReference type="OrthoDB" id="377283at2157"/>
<dbReference type="AlphaFoldDB" id="D7DTF0"/>
<keyword evidence="1" id="KW-0472">Membrane</keyword>
<dbReference type="EMBL" id="CP002057">
    <property type="protein sequence ID" value="ADI36410.1"/>
    <property type="molecule type" value="Genomic_DNA"/>
</dbReference>
<dbReference type="HOGENOM" id="CLU_2152662_0_0_2"/>
<dbReference type="Proteomes" id="UP000007722">
    <property type="component" value="Chromosome"/>
</dbReference>
<proteinExistence type="predicted"/>